<evidence type="ECO:0000313" key="2">
    <source>
        <dbReference type="Proteomes" id="UP000320443"/>
    </source>
</evidence>
<proteinExistence type="predicted"/>
<organism evidence="1 2">
    <name type="scientific">Corynebacterium hiratae</name>
    <dbReference type="NCBI Taxonomy" id="3139423"/>
    <lineage>
        <taxon>Bacteria</taxon>
        <taxon>Bacillati</taxon>
        <taxon>Actinomycetota</taxon>
        <taxon>Actinomycetes</taxon>
        <taxon>Mycobacteriales</taxon>
        <taxon>Corynebacteriaceae</taxon>
        <taxon>Corynebacterium</taxon>
    </lineage>
</organism>
<dbReference type="AlphaFoldDB" id="A0A553FXE9"/>
<accession>A0A553FXE9</accession>
<dbReference type="EMBL" id="VKDK01000008">
    <property type="protein sequence ID" value="TRX61920.1"/>
    <property type="molecule type" value="Genomic_DNA"/>
</dbReference>
<name>A0A553FXE9_9CORY</name>
<keyword evidence="2" id="KW-1185">Reference proteome</keyword>
<dbReference type="RefSeq" id="WP_144013431.1">
    <property type="nucleotide sequence ID" value="NZ_VKDK01000008.1"/>
</dbReference>
<comment type="caution">
    <text evidence="1">The sequence shown here is derived from an EMBL/GenBank/DDBJ whole genome shotgun (WGS) entry which is preliminary data.</text>
</comment>
<evidence type="ECO:0000313" key="1">
    <source>
        <dbReference type="EMBL" id="TRX61920.1"/>
    </source>
</evidence>
<gene>
    <name evidence="1" type="ORF">FNY97_06460</name>
</gene>
<sequence length="184" mass="20991">MNKTIALLAGLLIFGENAARQRISWPQASLEFDDCVRNVWGEQAPRFEIETDANWTPDNHTILILCDNRPQTVPIQSNDKPRQVMLQVRDSAHWTGKMFSIDRVEFAANISAFGKRFAEDLSFRVAVALLLCGDWRSSELVVERPKTDNSWLNERDVIELCASIGIKLRLLDSVQLEEMLVYAQ</sequence>
<dbReference type="Proteomes" id="UP000320443">
    <property type="component" value="Unassembled WGS sequence"/>
</dbReference>
<reference evidence="1 2" key="1">
    <citation type="submission" date="2019-07" db="EMBL/GenBank/DDBJ databases">
        <title>Draft genome of C. aurimucosum strain 2274.</title>
        <authorList>
            <person name="Pacheco L.G.C."/>
            <person name="Aguiar E.R.G.R."/>
            <person name="Santos C.S."/>
            <person name="Rocha D.J.P.G."/>
            <person name="Sant'Anna L.O."/>
            <person name="Mattos-Guaraldi A.L."/>
            <person name="Santos L.S."/>
        </authorList>
    </citation>
    <scope>NUCLEOTIDE SEQUENCE [LARGE SCALE GENOMIC DNA]</scope>
    <source>
        <strain evidence="1 2">2274</strain>
    </source>
</reference>
<protein>
    <submittedName>
        <fullName evidence="1">Uncharacterized protein</fullName>
    </submittedName>
</protein>